<name>A0A8B2P3W8_9HYPH</name>
<dbReference type="EMBL" id="QHHQ01000001">
    <property type="protein sequence ID" value="RAI03269.1"/>
    <property type="molecule type" value="Genomic_DNA"/>
</dbReference>
<dbReference type="OrthoDB" id="7777996at2"/>
<reference evidence="2 3" key="1">
    <citation type="submission" date="2018-05" db="EMBL/GenBank/DDBJ databases">
        <title>Acuticoccus sediminis sp. nov., isolated from deep-sea sediment of Indian Ocean.</title>
        <authorList>
            <person name="Liu X."/>
            <person name="Lai Q."/>
            <person name="Du Y."/>
            <person name="Sun F."/>
            <person name="Zhang X."/>
            <person name="Wang S."/>
            <person name="Shao Z."/>
        </authorList>
    </citation>
    <scope>NUCLEOTIDE SEQUENCE [LARGE SCALE GENOMIC DNA]</scope>
    <source>
        <strain evidence="2 3">PTG4-2</strain>
    </source>
</reference>
<dbReference type="RefSeq" id="WP_111341791.1">
    <property type="nucleotide sequence ID" value="NZ_QHHQ01000001.1"/>
</dbReference>
<dbReference type="Proteomes" id="UP000249590">
    <property type="component" value="Unassembled WGS sequence"/>
</dbReference>
<proteinExistence type="predicted"/>
<gene>
    <name evidence="2" type="ORF">DLJ53_01740</name>
</gene>
<evidence type="ECO:0000256" key="1">
    <source>
        <dbReference type="SAM" id="Phobius"/>
    </source>
</evidence>
<feature type="transmembrane region" description="Helical" evidence="1">
    <location>
        <begin position="30"/>
        <end position="48"/>
    </location>
</feature>
<feature type="transmembrane region" description="Helical" evidence="1">
    <location>
        <begin position="68"/>
        <end position="86"/>
    </location>
</feature>
<dbReference type="AlphaFoldDB" id="A0A8B2P3W8"/>
<keyword evidence="3" id="KW-1185">Reference proteome</keyword>
<accession>A0A8B2P3W8</accession>
<keyword evidence="1" id="KW-1133">Transmembrane helix</keyword>
<organism evidence="2 3">
    <name type="scientific">Acuticoccus sediminis</name>
    <dbReference type="NCBI Taxonomy" id="2184697"/>
    <lineage>
        <taxon>Bacteria</taxon>
        <taxon>Pseudomonadati</taxon>
        <taxon>Pseudomonadota</taxon>
        <taxon>Alphaproteobacteria</taxon>
        <taxon>Hyphomicrobiales</taxon>
        <taxon>Amorphaceae</taxon>
        <taxon>Acuticoccus</taxon>
    </lineage>
</organism>
<evidence type="ECO:0000313" key="2">
    <source>
        <dbReference type="EMBL" id="RAI03269.1"/>
    </source>
</evidence>
<protein>
    <submittedName>
        <fullName evidence="2">Uncharacterized protein</fullName>
    </submittedName>
</protein>
<keyword evidence="1" id="KW-0812">Transmembrane</keyword>
<comment type="caution">
    <text evidence="2">The sequence shown here is derived from an EMBL/GenBank/DDBJ whole genome shotgun (WGS) entry which is preliminary data.</text>
</comment>
<keyword evidence="1" id="KW-0472">Membrane</keyword>
<sequence>MLHRPHPPDAARDRHCAPAGTVAQDMADGLGLVAAPAFAALALLTAAFDAPGALCGPGQSASPIGGMVTMYLAMSAVHLAPWLRLASARSGPRRD</sequence>
<evidence type="ECO:0000313" key="3">
    <source>
        <dbReference type="Proteomes" id="UP000249590"/>
    </source>
</evidence>